<gene>
    <name evidence="3" type="ORF">GCM10018785_64950</name>
</gene>
<evidence type="ECO:0000259" key="2">
    <source>
        <dbReference type="Pfam" id="PF00561"/>
    </source>
</evidence>
<reference evidence="3" key="1">
    <citation type="journal article" date="2014" name="Int. J. Syst. Evol. Microbiol.">
        <title>Complete genome sequence of Corynebacterium casei LMG S-19264T (=DSM 44701T), isolated from a smear-ripened cheese.</title>
        <authorList>
            <consortium name="US DOE Joint Genome Institute (JGI-PGF)"/>
            <person name="Walter F."/>
            <person name="Albersmeier A."/>
            <person name="Kalinowski J."/>
            <person name="Ruckert C."/>
        </authorList>
    </citation>
    <scope>NUCLEOTIDE SEQUENCE</scope>
    <source>
        <strain evidence="3">JCM 4784</strain>
    </source>
</reference>
<dbReference type="AlphaFoldDB" id="A0A919A5H7"/>
<feature type="compositionally biased region" description="Low complexity" evidence="1">
    <location>
        <begin position="1"/>
        <end position="17"/>
    </location>
</feature>
<dbReference type="PANTHER" id="PTHR32015">
    <property type="entry name" value="FASTING INDUCED LIPASE"/>
    <property type="match status" value="1"/>
</dbReference>
<keyword evidence="4" id="KW-1185">Reference proteome</keyword>
<dbReference type="Gene3D" id="3.40.50.1820">
    <property type="entry name" value="alpha/beta hydrolase"/>
    <property type="match status" value="1"/>
</dbReference>
<dbReference type="Proteomes" id="UP000608024">
    <property type="component" value="Unassembled WGS sequence"/>
</dbReference>
<feature type="region of interest" description="Disordered" evidence="1">
    <location>
        <begin position="1"/>
        <end position="20"/>
    </location>
</feature>
<feature type="domain" description="AB hydrolase-1" evidence="2">
    <location>
        <begin position="93"/>
        <end position="205"/>
    </location>
</feature>
<comment type="caution">
    <text evidence="3">The sequence shown here is derived from an EMBL/GenBank/DDBJ whole genome shotgun (WGS) entry which is preliminary data.</text>
</comment>
<protein>
    <recommendedName>
        <fullName evidence="2">AB hydrolase-1 domain-containing protein</fullName>
    </recommendedName>
</protein>
<dbReference type="GO" id="GO:0016298">
    <property type="term" value="F:lipase activity"/>
    <property type="evidence" value="ECO:0007669"/>
    <property type="project" value="TreeGrafter"/>
</dbReference>
<dbReference type="PANTHER" id="PTHR32015:SF1">
    <property type="entry name" value="LIPASE"/>
    <property type="match status" value="1"/>
</dbReference>
<dbReference type="GO" id="GO:0016042">
    <property type="term" value="P:lipid catabolic process"/>
    <property type="evidence" value="ECO:0007669"/>
    <property type="project" value="InterPro"/>
</dbReference>
<dbReference type="SUPFAM" id="SSF53474">
    <property type="entry name" value="alpha/beta-Hydrolases"/>
    <property type="match status" value="1"/>
</dbReference>
<dbReference type="RefSeq" id="WP_229926079.1">
    <property type="nucleotide sequence ID" value="NZ_BNBT01000157.1"/>
</dbReference>
<organism evidence="3 4">
    <name type="scientific">Streptomyces longispororuber</name>
    <dbReference type="NCBI Taxonomy" id="68230"/>
    <lineage>
        <taxon>Bacteria</taxon>
        <taxon>Bacillati</taxon>
        <taxon>Actinomycetota</taxon>
        <taxon>Actinomycetes</taxon>
        <taxon>Kitasatosporales</taxon>
        <taxon>Streptomycetaceae</taxon>
        <taxon>Streptomyces</taxon>
    </lineage>
</organism>
<dbReference type="InterPro" id="IPR002918">
    <property type="entry name" value="Lipase_EstA/Esterase_EstB"/>
</dbReference>
<dbReference type="EMBL" id="BNBT01000157">
    <property type="protein sequence ID" value="GHE88573.1"/>
    <property type="molecule type" value="Genomic_DNA"/>
</dbReference>
<dbReference type="Pfam" id="PF00561">
    <property type="entry name" value="Abhydrolase_1"/>
    <property type="match status" value="1"/>
</dbReference>
<dbReference type="InterPro" id="IPR000073">
    <property type="entry name" value="AB_hydrolase_1"/>
</dbReference>
<evidence type="ECO:0000313" key="3">
    <source>
        <dbReference type="EMBL" id="GHE88573.1"/>
    </source>
</evidence>
<name>A0A919A5H7_9ACTN</name>
<sequence length="337" mass="35376">MNRALAPSLPSLPSLPRCPHRPRRRLRRAAAAVVPLALTATALTAVTAPARAAERPRYPVGGVADGVAHFFASPNAVAGVNDWDCEPTAAHPNPVVLVHGTGVNLGANWVRMGPTLANEGHCVFAFNYGMGSPLNSGGRVGGLTGVAGSARTMSAFVDKVLARTGAKKVNVLGHSQGGMMPNHYIKRLGGAEKVDRLVALAPTNHGTTLSGLVRLGRALGVLGLVNGAFDHLNLQGLKDQEEGSDFQKALFADGDTVPGVRYTVIATRNDTVSTPYSQGFLKGDHVRNIVVQEQCPKDPVGHVGLFTDGPTTQNVVNALGADEPDFRPRCEDYGLPL</sequence>
<accession>A0A919A5H7</accession>
<dbReference type="InterPro" id="IPR029058">
    <property type="entry name" value="AB_hydrolase_fold"/>
</dbReference>
<reference evidence="3" key="2">
    <citation type="submission" date="2020-09" db="EMBL/GenBank/DDBJ databases">
        <authorList>
            <person name="Sun Q."/>
            <person name="Ohkuma M."/>
        </authorList>
    </citation>
    <scope>NUCLEOTIDE SEQUENCE</scope>
    <source>
        <strain evidence="3">JCM 4784</strain>
    </source>
</reference>
<proteinExistence type="predicted"/>
<evidence type="ECO:0000313" key="4">
    <source>
        <dbReference type="Proteomes" id="UP000608024"/>
    </source>
</evidence>
<evidence type="ECO:0000256" key="1">
    <source>
        <dbReference type="SAM" id="MobiDB-lite"/>
    </source>
</evidence>